<proteinExistence type="predicted"/>
<organism evidence="1 2">
    <name type="scientific">Pseudoalteromonas rubra</name>
    <dbReference type="NCBI Taxonomy" id="43658"/>
    <lineage>
        <taxon>Bacteria</taxon>
        <taxon>Pseudomonadati</taxon>
        <taxon>Pseudomonadota</taxon>
        <taxon>Gammaproteobacteria</taxon>
        <taxon>Alteromonadales</taxon>
        <taxon>Pseudoalteromonadaceae</taxon>
        <taxon>Pseudoalteromonas</taxon>
    </lineage>
</organism>
<accession>A0A0U3GFN0</accession>
<evidence type="ECO:0000313" key="1">
    <source>
        <dbReference type="EMBL" id="ALU41915.1"/>
    </source>
</evidence>
<sequence length="102" mass="11429">MNITATTQLYAQAIEKWGYKAQACMVMGECGELTAAVNQFFIQGRTDKRDQVLDEMADVSIMIDQLKFMLEAGPKFEQIKQQKLNRLAGIIAGAIQHPHQEA</sequence>
<name>A0A0U3GFN0_9GAMM</name>
<protein>
    <submittedName>
        <fullName evidence="1">Uncharacterized protein</fullName>
    </submittedName>
</protein>
<gene>
    <name evidence="1" type="ORF">AT705_02610</name>
</gene>
<dbReference type="KEGG" id="prr:AT705_02610"/>
<dbReference type="SUPFAM" id="SSF101386">
    <property type="entry name" value="all-alpha NTP pyrophosphatases"/>
    <property type="match status" value="1"/>
</dbReference>
<dbReference type="AlphaFoldDB" id="A0A0U3GFN0"/>
<evidence type="ECO:0000313" key="2">
    <source>
        <dbReference type="Proteomes" id="UP000069015"/>
    </source>
</evidence>
<dbReference type="RefSeq" id="WP_058795363.1">
    <property type="nucleotide sequence ID" value="NZ_CP013611.1"/>
</dbReference>
<reference evidence="1 2" key="1">
    <citation type="submission" date="2015-12" db="EMBL/GenBank/DDBJ databases">
        <title>Complete genome sequence of Pseudoalteromonas rubra SCSIO 6842, harboring a conjugative plasmid.</title>
        <authorList>
            <person name="Li B."/>
            <person name="Wang X."/>
        </authorList>
    </citation>
    <scope>NUCLEOTIDE SEQUENCE [LARGE SCALE GENOMIC DNA]</scope>
    <source>
        <strain evidence="1 2">SCSIO 6842</strain>
    </source>
</reference>
<dbReference type="CDD" id="cd11539">
    <property type="entry name" value="NTP-PPase_u2"/>
    <property type="match status" value="1"/>
</dbReference>
<dbReference type="Proteomes" id="UP000069015">
    <property type="component" value="Chromosome 1"/>
</dbReference>
<dbReference type="EMBL" id="CP013611">
    <property type="protein sequence ID" value="ALU41915.1"/>
    <property type="molecule type" value="Genomic_DNA"/>
</dbReference>